<reference evidence="1 2" key="1">
    <citation type="submission" date="2017-04" db="EMBL/GenBank/DDBJ databases">
        <title>Novel microbial lineages endemic to geothermal iron-oxide mats fill important gaps in the evolutionary history of Archaea.</title>
        <authorList>
            <person name="Jay Z.J."/>
            <person name="Beam J.P."/>
            <person name="Dlakic M."/>
            <person name="Rusch D.B."/>
            <person name="Kozubal M.A."/>
            <person name="Inskeep W.P."/>
        </authorList>
    </citation>
    <scope>NUCLEOTIDE SEQUENCE [LARGE SCALE GENOMIC DNA]</scope>
    <source>
        <strain evidence="1">BE_D</strain>
    </source>
</reference>
<evidence type="ECO:0000313" key="2">
    <source>
        <dbReference type="Proteomes" id="UP000240569"/>
    </source>
</evidence>
<dbReference type="Proteomes" id="UP000240569">
    <property type="component" value="Unassembled WGS sequence"/>
</dbReference>
<gene>
    <name evidence="1" type="ORF">B9Q02_12350</name>
</gene>
<sequence length="130" mass="14503">MKIFVLVGLCAILLVFVLFQPIHSPLVIRMPCIPLGGGSDYTQVLYLLPPGTCIRFFISTLPKNELPNNELKWNQVIYFTDYGPDIRSNSAPRSLTAYIFPPGSSTPLGVLSGNFSLSILAESQRWKWTL</sequence>
<dbReference type="EMBL" id="NEXD01000194">
    <property type="protein sequence ID" value="PSN81945.1"/>
    <property type="molecule type" value="Genomic_DNA"/>
</dbReference>
<proteinExistence type="predicted"/>
<dbReference type="AlphaFoldDB" id="A0A2R6A6K2"/>
<name>A0A2R6A6K2_9ARCH</name>
<accession>A0A2R6A6K2</accession>
<organism evidence="1 2">
    <name type="scientific">Candidatus Marsarchaeota G1 archaeon BE_D</name>
    <dbReference type="NCBI Taxonomy" id="1978156"/>
    <lineage>
        <taxon>Archaea</taxon>
        <taxon>Candidatus Marsarchaeota</taxon>
        <taxon>Candidatus Marsarchaeota group 1</taxon>
    </lineage>
</organism>
<evidence type="ECO:0000313" key="1">
    <source>
        <dbReference type="EMBL" id="PSN81945.1"/>
    </source>
</evidence>
<protein>
    <submittedName>
        <fullName evidence="1">Uncharacterized protein</fullName>
    </submittedName>
</protein>
<comment type="caution">
    <text evidence="1">The sequence shown here is derived from an EMBL/GenBank/DDBJ whole genome shotgun (WGS) entry which is preliminary data.</text>
</comment>